<dbReference type="FunFam" id="3.30.230.10:FF:000002">
    <property type="entry name" value="30S ribosomal protein S5"/>
    <property type="match status" value="1"/>
</dbReference>
<feature type="region of interest" description="Disordered" evidence="8">
    <location>
        <begin position="1"/>
        <end position="20"/>
    </location>
</feature>
<dbReference type="GO" id="GO:0003735">
    <property type="term" value="F:structural constituent of ribosome"/>
    <property type="evidence" value="ECO:0007669"/>
    <property type="project" value="UniProtKB-UniRule"/>
</dbReference>
<proteinExistence type="inferred from homology"/>
<evidence type="ECO:0000256" key="2">
    <source>
        <dbReference type="ARBA" id="ARBA00022980"/>
    </source>
</evidence>
<evidence type="ECO:0000256" key="4">
    <source>
        <dbReference type="ARBA" id="ARBA00035255"/>
    </source>
</evidence>
<dbReference type="Pfam" id="PF00333">
    <property type="entry name" value="Ribosomal_S5"/>
    <property type="match status" value="1"/>
</dbReference>
<comment type="caution">
    <text evidence="10">The sequence shown here is derived from an EMBL/GenBank/DDBJ whole genome shotgun (WGS) entry which is preliminary data.</text>
</comment>
<keyword evidence="2 6" id="KW-0689">Ribosomal protein</keyword>
<dbReference type="GO" id="GO:0005737">
    <property type="term" value="C:cytoplasm"/>
    <property type="evidence" value="ECO:0007669"/>
    <property type="project" value="UniProtKB-ARBA"/>
</dbReference>
<sequence>MPKPFASKDRGSRRGSNKPVEKEFTTVTLDVRRVARVVAGGRRFSFRTTVVIGDKKGRVGVGVAKGKDTAQAVDKATREAKKHLINVPIVNGTIPYEAYAKYKASHVIMKPVKNGKGIVAGGPVRTVCELAGVKNISAKITSRTTNRLTNAQAAIAALTTIAKRYNRMVQVKNH</sequence>
<dbReference type="GO" id="GO:0003723">
    <property type="term" value="F:RNA binding"/>
    <property type="evidence" value="ECO:0007669"/>
    <property type="project" value="InterPro"/>
</dbReference>
<evidence type="ECO:0000256" key="3">
    <source>
        <dbReference type="ARBA" id="ARBA00023274"/>
    </source>
</evidence>
<evidence type="ECO:0000256" key="5">
    <source>
        <dbReference type="ARBA" id="ARBA00035519"/>
    </source>
</evidence>
<dbReference type="GO" id="GO:0006412">
    <property type="term" value="P:translation"/>
    <property type="evidence" value="ECO:0007669"/>
    <property type="project" value="InterPro"/>
</dbReference>
<keyword evidence="3 6" id="KW-0687">Ribonucleoprotein</keyword>
<dbReference type="GO" id="GO:0005840">
    <property type="term" value="C:ribosome"/>
    <property type="evidence" value="ECO:0007669"/>
    <property type="project" value="UniProtKB-KW"/>
</dbReference>
<evidence type="ECO:0000256" key="8">
    <source>
        <dbReference type="SAM" id="MobiDB-lite"/>
    </source>
</evidence>
<gene>
    <name evidence="10" type="ORF">A2828_03270</name>
</gene>
<reference evidence="10 11" key="1">
    <citation type="journal article" date="2016" name="Nat. Commun.">
        <title>Thousands of microbial genomes shed light on interconnected biogeochemical processes in an aquifer system.</title>
        <authorList>
            <person name="Anantharaman K."/>
            <person name="Brown C.T."/>
            <person name="Hug L.A."/>
            <person name="Sharon I."/>
            <person name="Castelle C.J."/>
            <person name="Probst A.J."/>
            <person name="Thomas B.C."/>
            <person name="Singh A."/>
            <person name="Wilkins M.J."/>
            <person name="Karaoz U."/>
            <person name="Brodie E.L."/>
            <person name="Williams K.H."/>
            <person name="Hubbard S.S."/>
            <person name="Banfield J.F."/>
        </authorList>
    </citation>
    <scope>NUCLEOTIDE SEQUENCE [LARGE SCALE GENOMIC DNA]</scope>
</reference>
<dbReference type="PANTHER" id="PTHR48277">
    <property type="entry name" value="MITOCHONDRIAL RIBOSOMAL PROTEIN S5"/>
    <property type="match status" value="1"/>
</dbReference>
<accession>A0A1G2PCY6</accession>
<organism evidence="10 11">
    <name type="scientific">Candidatus Terrybacteria bacterium RIFCSPHIGHO2_01_FULL_43_35</name>
    <dbReference type="NCBI Taxonomy" id="1802361"/>
    <lineage>
        <taxon>Bacteria</taxon>
        <taxon>Candidatus Terryibacteriota</taxon>
    </lineage>
</organism>
<dbReference type="InterPro" id="IPR014721">
    <property type="entry name" value="Ribsml_uS5_D2-typ_fold_subgr"/>
</dbReference>
<evidence type="ECO:0000256" key="6">
    <source>
        <dbReference type="PROSITE-ProRule" id="PRU00268"/>
    </source>
</evidence>
<dbReference type="Gene3D" id="3.30.230.10">
    <property type="match status" value="1"/>
</dbReference>
<dbReference type="PANTHER" id="PTHR48277:SF1">
    <property type="entry name" value="MITOCHONDRIAL RIBOSOMAL PROTEIN S5"/>
    <property type="match status" value="1"/>
</dbReference>
<dbReference type="GO" id="GO:1990904">
    <property type="term" value="C:ribonucleoprotein complex"/>
    <property type="evidence" value="ECO:0007669"/>
    <property type="project" value="UniProtKB-UniRule"/>
</dbReference>
<name>A0A1G2PCY6_9BACT</name>
<evidence type="ECO:0000256" key="7">
    <source>
        <dbReference type="RuleBase" id="RU003823"/>
    </source>
</evidence>
<dbReference type="InterPro" id="IPR005324">
    <property type="entry name" value="Ribosomal_uS5_C"/>
</dbReference>
<protein>
    <recommendedName>
        <fullName evidence="4">Small ribosomal subunit protein uS5</fullName>
    </recommendedName>
    <alternativeName>
        <fullName evidence="5">30S ribosomal protein S5</fullName>
    </alternativeName>
</protein>
<dbReference type="Proteomes" id="UP000178869">
    <property type="component" value="Unassembled WGS sequence"/>
</dbReference>
<dbReference type="SUPFAM" id="SSF54768">
    <property type="entry name" value="dsRNA-binding domain-like"/>
    <property type="match status" value="1"/>
</dbReference>
<dbReference type="Gene3D" id="3.30.160.20">
    <property type="match status" value="1"/>
</dbReference>
<dbReference type="Pfam" id="PF03719">
    <property type="entry name" value="Ribosomal_S5_C"/>
    <property type="match status" value="1"/>
</dbReference>
<evidence type="ECO:0000313" key="11">
    <source>
        <dbReference type="Proteomes" id="UP000178869"/>
    </source>
</evidence>
<dbReference type="EMBL" id="MHSR01000019">
    <property type="protein sequence ID" value="OHA46206.1"/>
    <property type="molecule type" value="Genomic_DNA"/>
</dbReference>
<dbReference type="InterPro" id="IPR013810">
    <property type="entry name" value="Ribosomal_uS5_N"/>
</dbReference>
<dbReference type="AlphaFoldDB" id="A0A1G2PCY6"/>
<comment type="similarity">
    <text evidence="1 7">Belongs to the universal ribosomal protein uS5 family.</text>
</comment>
<feature type="domain" description="S5 DRBM" evidence="9">
    <location>
        <begin position="24"/>
        <end position="87"/>
    </location>
</feature>
<evidence type="ECO:0000256" key="1">
    <source>
        <dbReference type="ARBA" id="ARBA00008945"/>
    </source>
</evidence>
<dbReference type="SUPFAM" id="SSF54211">
    <property type="entry name" value="Ribosomal protein S5 domain 2-like"/>
    <property type="match status" value="1"/>
</dbReference>
<evidence type="ECO:0000313" key="10">
    <source>
        <dbReference type="EMBL" id="OHA46206.1"/>
    </source>
</evidence>
<dbReference type="PROSITE" id="PS50881">
    <property type="entry name" value="S5_DSRBD"/>
    <property type="match status" value="1"/>
</dbReference>
<dbReference type="InterPro" id="IPR000851">
    <property type="entry name" value="Ribosomal_uS5"/>
</dbReference>
<feature type="compositionally biased region" description="Basic and acidic residues" evidence="8">
    <location>
        <begin position="1"/>
        <end position="12"/>
    </location>
</feature>
<dbReference type="InterPro" id="IPR020568">
    <property type="entry name" value="Ribosomal_Su5_D2-typ_SF"/>
</dbReference>
<evidence type="ECO:0000259" key="9">
    <source>
        <dbReference type="PROSITE" id="PS50881"/>
    </source>
</evidence>